<keyword evidence="1" id="KW-0808">Transferase</keyword>
<dbReference type="EMBL" id="NBTY01000127">
    <property type="protein sequence ID" value="OTP71346.1"/>
    <property type="molecule type" value="Genomic_DNA"/>
</dbReference>
<feature type="domain" description="N-acetyltransferase" evidence="3">
    <location>
        <begin position="6"/>
        <end position="156"/>
    </location>
</feature>
<dbReference type="InterPro" id="IPR050832">
    <property type="entry name" value="Bact_Acetyltransf"/>
</dbReference>
<dbReference type="Proteomes" id="UP000194546">
    <property type="component" value="Unassembled WGS sequence"/>
</dbReference>
<dbReference type="Gene3D" id="3.40.630.30">
    <property type="match status" value="1"/>
</dbReference>
<keyword evidence="2" id="KW-0012">Acyltransferase</keyword>
<gene>
    <name evidence="4" type="ORF">PAMC26510_23340</name>
</gene>
<proteinExistence type="predicted"/>
<evidence type="ECO:0000313" key="5">
    <source>
        <dbReference type="Proteomes" id="UP000194546"/>
    </source>
</evidence>
<dbReference type="InterPro" id="IPR016181">
    <property type="entry name" value="Acyl_CoA_acyltransferase"/>
</dbReference>
<dbReference type="AlphaFoldDB" id="A0A242MJ60"/>
<dbReference type="CDD" id="cd09854">
    <property type="entry name" value="PIN_VapC-like"/>
    <property type="match status" value="1"/>
</dbReference>
<evidence type="ECO:0000313" key="4">
    <source>
        <dbReference type="EMBL" id="OTP71346.1"/>
    </source>
</evidence>
<reference evidence="4 5" key="1">
    <citation type="submission" date="2017-03" db="EMBL/GenBank/DDBJ databases">
        <title>Genome analysis of strain PAMC 26510.</title>
        <authorList>
            <person name="Oh H.-M."/>
            <person name="Yang J.-A."/>
        </authorList>
    </citation>
    <scope>NUCLEOTIDE SEQUENCE [LARGE SCALE GENOMIC DNA]</scope>
    <source>
        <strain evidence="4 5">PAMC 26510</strain>
    </source>
</reference>
<dbReference type="RefSeq" id="WP_086382506.1">
    <property type="nucleotide sequence ID" value="NZ_NBTY01000127.1"/>
</dbReference>
<evidence type="ECO:0000256" key="2">
    <source>
        <dbReference type="ARBA" id="ARBA00023315"/>
    </source>
</evidence>
<organism evidence="4 5">
    <name type="scientific">Caballeronia sordidicola</name>
    <name type="common">Burkholderia sordidicola</name>
    <dbReference type="NCBI Taxonomy" id="196367"/>
    <lineage>
        <taxon>Bacteria</taxon>
        <taxon>Pseudomonadati</taxon>
        <taxon>Pseudomonadota</taxon>
        <taxon>Betaproteobacteria</taxon>
        <taxon>Burkholderiales</taxon>
        <taxon>Burkholderiaceae</taxon>
        <taxon>Caballeronia</taxon>
    </lineage>
</organism>
<name>A0A242MJ60_CABSO</name>
<evidence type="ECO:0000256" key="1">
    <source>
        <dbReference type="ARBA" id="ARBA00022679"/>
    </source>
</evidence>
<sequence length="736" mass="81861">MFLEQKSIRILDRYTDIVSLLPSIVQAADSDRVALGFFPSRVFNDFARKEQLLVAVCQQGDSSSYAGHLLFEARHPKASVRQMFVSPSFRRDGVATLLLNFLKKQLTDHAFISMYARVAEDLSDANRFWQKSGFYVQRVVAGGESRKRTILVRSHELDTPQLFGLSGLSKANPLGLNAANNIEIPLFLLDLNVLFDLGPRRERNEDVLELFRAERIGACKLALSTEIMAELKRTAREGVTDPMHGYARIFPTFPSPPQAEWESIKPVLASIVFPHRYKTNDLTNNDISDLRHLATAIHHRLAGLVTNDSFILNAASQLKQDYGIHVVSPAAFKDLNEFAIGEEVYETASSEALSLASVAQSDEVIIHKLLSRLGLSDSSIVSEWGVVDTGSKVCHRQAVWFEDVLLGYIIWTRAVNGSSIRAYAAVDETQSHALNAARVLLGYLTEQGLSLGATEVRIDFPLHQSRIREVASTLGFSGLETGTSLSKVLFGRLVTQSNWDACRNELLSASDLSLPELPPSFRDADQQIRLVRPDGNVMHISLMALESLLSPALFCLPGRCAVISPVRRDFAEHLLAHLPQKSLLPRARATLYHERHYLSGAATLKNFKRGNLILFYESARKHGLSAVVAIARVQHAYLKSQEMMDEIDLDPSVLDSVGMEAIGRSKMKTVTVFDSLICFENPVPLSTLQRLNCGSPTDLLTTHPISDLQLQAIIEEGFTNGKHRTRPDITRKTSRR</sequence>
<accession>A0A242MJ60</accession>
<protein>
    <recommendedName>
        <fullName evidence="3">N-acetyltransferase domain-containing protein</fullName>
    </recommendedName>
</protein>
<dbReference type="Pfam" id="PF00583">
    <property type="entry name" value="Acetyltransf_1"/>
    <property type="match status" value="1"/>
</dbReference>
<dbReference type="InterPro" id="IPR000182">
    <property type="entry name" value="GNAT_dom"/>
</dbReference>
<dbReference type="GO" id="GO:0016747">
    <property type="term" value="F:acyltransferase activity, transferring groups other than amino-acyl groups"/>
    <property type="evidence" value="ECO:0007669"/>
    <property type="project" value="InterPro"/>
</dbReference>
<dbReference type="PROSITE" id="PS51186">
    <property type="entry name" value="GNAT"/>
    <property type="match status" value="1"/>
</dbReference>
<evidence type="ECO:0000259" key="3">
    <source>
        <dbReference type="PROSITE" id="PS51186"/>
    </source>
</evidence>
<dbReference type="SUPFAM" id="SSF55729">
    <property type="entry name" value="Acyl-CoA N-acyltransferases (Nat)"/>
    <property type="match status" value="1"/>
</dbReference>
<comment type="caution">
    <text evidence="4">The sequence shown here is derived from an EMBL/GenBank/DDBJ whole genome shotgun (WGS) entry which is preliminary data.</text>
</comment>
<dbReference type="PANTHER" id="PTHR43877">
    <property type="entry name" value="AMINOALKYLPHOSPHONATE N-ACETYLTRANSFERASE-RELATED-RELATED"/>
    <property type="match status" value="1"/>
</dbReference>